<organism evidence="4 5">
    <name type="scientific">Phytophthora citrophthora</name>
    <dbReference type="NCBI Taxonomy" id="4793"/>
    <lineage>
        <taxon>Eukaryota</taxon>
        <taxon>Sar</taxon>
        <taxon>Stramenopiles</taxon>
        <taxon>Oomycota</taxon>
        <taxon>Peronosporomycetes</taxon>
        <taxon>Peronosporales</taxon>
        <taxon>Peronosporaceae</taxon>
        <taxon>Phytophthora</taxon>
    </lineage>
</organism>
<feature type="repeat" description="ANK" evidence="3">
    <location>
        <begin position="335"/>
        <end position="367"/>
    </location>
</feature>
<keyword evidence="5" id="KW-1185">Reference proteome</keyword>
<gene>
    <name evidence="4" type="ORF">P3T76_004533</name>
</gene>
<evidence type="ECO:0000313" key="4">
    <source>
        <dbReference type="EMBL" id="KAK1944621.1"/>
    </source>
</evidence>
<dbReference type="PROSITE" id="PS50088">
    <property type="entry name" value="ANK_REPEAT"/>
    <property type="match status" value="4"/>
</dbReference>
<dbReference type="PRINTS" id="PR01415">
    <property type="entry name" value="ANKYRIN"/>
</dbReference>
<dbReference type="InterPro" id="IPR036770">
    <property type="entry name" value="Ankyrin_rpt-contain_sf"/>
</dbReference>
<dbReference type="AlphaFoldDB" id="A0AAD9GU74"/>
<dbReference type="InterPro" id="IPR002110">
    <property type="entry name" value="Ankyrin_rpt"/>
</dbReference>
<evidence type="ECO:0000313" key="5">
    <source>
        <dbReference type="Proteomes" id="UP001259832"/>
    </source>
</evidence>
<dbReference type="SUPFAM" id="SSF48403">
    <property type="entry name" value="Ankyrin repeat"/>
    <property type="match status" value="1"/>
</dbReference>
<evidence type="ECO:0000256" key="2">
    <source>
        <dbReference type="ARBA" id="ARBA00023043"/>
    </source>
</evidence>
<dbReference type="Proteomes" id="UP001259832">
    <property type="component" value="Unassembled WGS sequence"/>
</dbReference>
<accession>A0AAD9GU74</accession>
<feature type="repeat" description="ANK" evidence="3">
    <location>
        <begin position="434"/>
        <end position="466"/>
    </location>
</feature>
<dbReference type="SMART" id="SM00248">
    <property type="entry name" value="ANK"/>
    <property type="match status" value="6"/>
</dbReference>
<protein>
    <submittedName>
        <fullName evidence="4">Ankyrin-3</fullName>
    </submittedName>
</protein>
<reference evidence="4" key="1">
    <citation type="submission" date="2023-08" db="EMBL/GenBank/DDBJ databases">
        <title>Reference Genome Resource for the Citrus Pathogen Phytophthora citrophthora.</title>
        <authorList>
            <person name="Moller H."/>
            <person name="Coetzee B."/>
            <person name="Rose L.J."/>
            <person name="Van Niekerk J.M."/>
        </authorList>
    </citation>
    <scope>NUCLEOTIDE SEQUENCE</scope>
    <source>
        <strain evidence="4">STE-U-9442</strain>
    </source>
</reference>
<keyword evidence="2 3" id="KW-0040">ANK repeat</keyword>
<proteinExistence type="predicted"/>
<comment type="caution">
    <text evidence="4">The sequence shown here is derived from an EMBL/GenBank/DDBJ whole genome shotgun (WGS) entry which is preliminary data.</text>
</comment>
<dbReference type="EMBL" id="JASMQC010000006">
    <property type="protein sequence ID" value="KAK1944621.1"/>
    <property type="molecule type" value="Genomic_DNA"/>
</dbReference>
<evidence type="ECO:0000256" key="3">
    <source>
        <dbReference type="PROSITE-ProRule" id="PRU00023"/>
    </source>
</evidence>
<name>A0AAD9GU74_9STRA</name>
<evidence type="ECO:0000256" key="1">
    <source>
        <dbReference type="ARBA" id="ARBA00022737"/>
    </source>
</evidence>
<sequence>MSWIDKYDVAVPSYQVTDGKVFFVIKLTKNDARAQVPASAAPNGVCTTLRSYSQFRRLWKTLRDRVSDPSEATRHHRHLEFSLAHKCRCANNRCEFDALYPMLQSFPFPSRRSLRSKFTGLDHSAVNERRDALAAFVALLHEFFGTFASATLRERLQDDGCLVLKTYANFLGAAELFPTDASAVLHRPLVLIGWRQQCAEQMLGQDEEESDAYFKENTPELSDVHLTAPRAVEPRMEEVSATSRTEEECTEPERVTLPSLQVKTVRVHTMHTFMEEFCEHVLSQFASDIDELNSPELTQARRWEICLYVACRIGHAYAVQLILFNYADANTAMADGSSCLHIAARMGRTDIVGLLLDEGADVNKANDAGVTPLIAACRNGCVDVVKLLVDTGAKISACSNRGTYPLHAAIVSQNIEIVSMLVEHGANVNVMTASGITPLHFAAKLGSLAISEYLLRHDADPEKRTKNDSDAMMIAEANGHATICELFQRFSGIATNDQVGSDYLLNISETGKSPDMVRMLSQRRLSRATS</sequence>
<dbReference type="PANTHER" id="PTHR24171">
    <property type="entry name" value="ANKYRIN REPEAT DOMAIN-CONTAINING PROTEIN 39-RELATED"/>
    <property type="match status" value="1"/>
</dbReference>
<feature type="repeat" description="ANK" evidence="3">
    <location>
        <begin position="368"/>
        <end position="400"/>
    </location>
</feature>
<dbReference type="Gene3D" id="3.30.1520.10">
    <property type="entry name" value="Phox-like domain"/>
    <property type="match status" value="1"/>
</dbReference>
<dbReference type="Gene3D" id="1.25.40.20">
    <property type="entry name" value="Ankyrin repeat-containing domain"/>
    <property type="match status" value="2"/>
</dbReference>
<dbReference type="InterPro" id="IPR036871">
    <property type="entry name" value="PX_dom_sf"/>
</dbReference>
<feature type="repeat" description="ANK" evidence="3">
    <location>
        <begin position="401"/>
        <end position="433"/>
    </location>
</feature>
<dbReference type="Pfam" id="PF12796">
    <property type="entry name" value="Ank_2"/>
    <property type="match status" value="2"/>
</dbReference>
<keyword evidence="1" id="KW-0677">Repeat</keyword>
<dbReference type="PROSITE" id="PS50297">
    <property type="entry name" value="ANK_REP_REGION"/>
    <property type="match status" value="4"/>
</dbReference>
<dbReference type="PANTHER" id="PTHR24171:SF9">
    <property type="entry name" value="ANKYRIN REPEAT DOMAIN-CONTAINING PROTEIN 39"/>
    <property type="match status" value="1"/>
</dbReference>
<dbReference type="GO" id="GO:0035091">
    <property type="term" value="F:phosphatidylinositol binding"/>
    <property type="evidence" value="ECO:0007669"/>
    <property type="project" value="InterPro"/>
</dbReference>